<dbReference type="Pfam" id="PF00486">
    <property type="entry name" value="Trans_reg_C"/>
    <property type="match status" value="1"/>
</dbReference>
<evidence type="ECO:0000256" key="5">
    <source>
        <dbReference type="ARBA" id="ARBA00024867"/>
    </source>
</evidence>
<dbReference type="GO" id="GO:0000156">
    <property type="term" value="F:phosphorelay response regulator activity"/>
    <property type="evidence" value="ECO:0007669"/>
    <property type="project" value="TreeGrafter"/>
</dbReference>
<dbReference type="EMBL" id="JAGSND010000003">
    <property type="protein sequence ID" value="MBR0597306.1"/>
    <property type="molecule type" value="Genomic_DNA"/>
</dbReference>
<dbReference type="Pfam" id="PF00072">
    <property type="entry name" value="Response_reg"/>
    <property type="match status" value="1"/>
</dbReference>
<keyword evidence="4" id="KW-0804">Transcription</keyword>
<evidence type="ECO:0000256" key="1">
    <source>
        <dbReference type="ARBA" id="ARBA00018672"/>
    </source>
</evidence>
<dbReference type="SUPFAM" id="SSF46894">
    <property type="entry name" value="C-terminal effector domain of the bipartite response regulators"/>
    <property type="match status" value="1"/>
</dbReference>
<dbReference type="InterPro" id="IPR011006">
    <property type="entry name" value="CheY-like_superfamily"/>
</dbReference>
<dbReference type="GO" id="GO:0032993">
    <property type="term" value="C:protein-DNA complex"/>
    <property type="evidence" value="ECO:0007669"/>
    <property type="project" value="TreeGrafter"/>
</dbReference>
<evidence type="ECO:0000256" key="4">
    <source>
        <dbReference type="ARBA" id="ARBA00023163"/>
    </source>
</evidence>
<gene>
    <name evidence="10" type="ORF">KCX82_05450</name>
</gene>
<evidence type="ECO:0000256" key="2">
    <source>
        <dbReference type="ARBA" id="ARBA00023015"/>
    </source>
</evidence>
<evidence type="ECO:0000259" key="8">
    <source>
        <dbReference type="PROSITE" id="PS50110"/>
    </source>
</evidence>
<dbReference type="PANTHER" id="PTHR48111">
    <property type="entry name" value="REGULATOR OF RPOS"/>
    <property type="match status" value="1"/>
</dbReference>
<organism evidence="10 11">
    <name type="scientific">Sinanaerobacter chloroacetimidivorans</name>
    <dbReference type="NCBI Taxonomy" id="2818044"/>
    <lineage>
        <taxon>Bacteria</taxon>
        <taxon>Bacillati</taxon>
        <taxon>Bacillota</taxon>
        <taxon>Clostridia</taxon>
        <taxon>Peptostreptococcales</taxon>
        <taxon>Anaerovoracaceae</taxon>
        <taxon>Sinanaerobacter</taxon>
    </lineage>
</organism>
<dbReference type="GO" id="GO:0000976">
    <property type="term" value="F:transcription cis-regulatory region binding"/>
    <property type="evidence" value="ECO:0007669"/>
    <property type="project" value="TreeGrafter"/>
</dbReference>
<keyword evidence="2" id="KW-0805">Transcription regulation</keyword>
<feature type="domain" description="OmpR/PhoB-type" evidence="9">
    <location>
        <begin position="132"/>
        <end position="231"/>
    </location>
</feature>
<dbReference type="InterPro" id="IPR001789">
    <property type="entry name" value="Sig_transdc_resp-reg_receiver"/>
</dbReference>
<reference evidence="10" key="2">
    <citation type="submission" date="2021-04" db="EMBL/GenBank/DDBJ databases">
        <authorList>
            <person name="Liu J."/>
        </authorList>
    </citation>
    <scope>NUCLEOTIDE SEQUENCE</scope>
    <source>
        <strain evidence="10">BAD-6</strain>
    </source>
</reference>
<feature type="modified residue" description="4-aspartylphosphate" evidence="6">
    <location>
        <position position="54"/>
    </location>
</feature>
<keyword evidence="6" id="KW-0597">Phosphoprotein</keyword>
<dbReference type="Gene3D" id="6.10.250.690">
    <property type="match status" value="1"/>
</dbReference>
<dbReference type="AlphaFoldDB" id="A0A8J7VZ17"/>
<reference evidence="10" key="1">
    <citation type="submission" date="2021-04" db="EMBL/GenBank/DDBJ databases">
        <title>Sinoanaerobacter chloroacetimidivorans sp. nov., an obligate anaerobic bacterium isolated from anaerobic sludge.</title>
        <authorList>
            <person name="Bao Y."/>
        </authorList>
    </citation>
    <scope>NUCLEOTIDE SEQUENCE</scope>
    <source>
        <strain evidence="10">BAD-6</strain>
    </source>
</reference>
<keyword evidence="11" id="KW-1185">Reference proteome</keyword>
<dbReference type="Gene3D" id="1.10.10.10">
    <property type="entry name" value="Winged helix-like DNA-binding domain superfamily/Winged helix DNA-binding domain"/>
    <property type="match status" value="1"/>
</dbReference>
<dbReference type="Gene3D" id="3.40.50.2300">
    <property type="match status" value="1"/>
</dbReference>
<sequence>MSNEKILAVDDDIDIINILRIYMESEGYTFYSASSYKEATKIIDKVSIDLILLDVLLPEKDGFDICLEIRKKITTAPIIFLSCKNEEMDKVIGLSVGGDDYIVKPFLPGELLARVKSNIRRSKDYSSEVKPQIVLESGSLKVDLLTREVCFGDQEILLLPKEFDILLLFLKNPKRLFTKEEIFEYIWKSQSFENDVNTVMVHISNLRRKIGIDPSLPKIITVKGIGYKLVI</sequence>
<accession>A0A8J7VZ17</accession>
<dbReference type="GO" id="GO:0006355">
    <property type="term" value="P:regulation of DNA-templated transcription"/>
    <property type="evidence" value="ECO:0007669"/>
    <property type="project" value="InterPro"/>
</dbReference>
<evidence type="ECO:0000256" key="7">
    <source>
        <dbReference type="PROSITE-ProRule" id="PRU01091"/>
    </source>
</evidence>
<dbReference type="PROSITE" id="PS50110">
    <property type="entry name" value="RESPONSE_REGULATORY"/>
    <property type="match status" value="1"/>
</dbReference>
<comment type="caution">
    <text evidence="10">The sequence shown here is derived from an EMBL/GenBank/DDBJ whole genome shotgun (WGS) entry which is preliminary data.</text>
</comment>
<evidence type="ECO:0000313" key="11">
    <source>
        <dbReference type="Proteomes" id="UP000675664"/>
    </source>
</evidence>
<dbReference type="InterPro" id="IPR016032">
    <property type="entry name" value="Sig_transdc_resp-reg_C-effctor"/>
</dbReference>
<proteinExistence type="predicted"/>
<evidence type="ECO:0000256" key="6">
    <source>
        <dbReference type="PROSITE-ProRule" id="PRU00169"/>
    </source>
</evidence>
<name>A0A8J7VZ17_9FIRM</name>
<dbReference type="RefSeq" id="WP_227017443.1">
    <property type="nucleotide sequence ID" value="NZ_JAGSND010000003.1"/>
</dbReference>
<dbReference type="SMART" id="SM00448">
    <property type="entry name" value="REC"/>
    <property type="match status" value="1"/>
</dbReference>
<dbReference type="PROSITE" id="PS51755">
    <property type="entry name" value="OMPR_PHOB"/>
    <property type="match status" value="1"/>
</dbReference>
<keyword evidence="3 7" id="KW-0238">DNA-binding</keyword>
<dbReference type="SMART" id="SM00862">
    <property type="entry name" value="Trans_reg_C"/>
    <property type="match status" value="1"/>
</dbReference>
<dbReference type="InterPro" id="IPR001867">
    <property type="entry name" value="OmpR/PhoB-type_DNA-bd"/>
</dbReference>
<evidence type="ECO:0000313" key="10">
    <source>
        <dbReference type="EMBL" id="MBR0597306.1"/>
    </source>
</evidence>
<dbReference type="InterPro" id="IPR039420">
    <property type="entry name" value="WalR-like"/>
</dbReference>
<dbReference type="PANTHER" id="PTHR48111:SF2">
    <property type="entry name" value="RESPONSE REGULATOR SAER"/>
    <property type="match status" value="1"/>
</dbReference>
<dbReference type="CDD" id="cd00383">
    <property type="entry name" value="trans_reg_C"/>
    <property type="match status" value="1"/>
</dbReference>
<evidence type="ECO:0000259" key="9">
    <source>
        <dbReference type="PROSITE" id="PS51755"/>
    </source>
</evidence>
<protein>
    <recommendedName>
        <fullName evidence="1">Stage 0 sporulation protein A homolog</fullName>
    </recommendedName>
</protein>
<evidence type="ECO:0000256" key="3">
    <source>
        <dbReference type="ARBA" id="ARBA00023125"/>
    </source>
</evidence>
<dbReference type="Proteomes" id="UP000675664">
    <property type="component" value="Unassembled WGS sequence"/>
</dbReference>
<comment type="function">
    <text evidence="5">May play the central regulatory role in sporulation. It may be an element of the effector pathway responsible for the activation of sporulation genes in response to nutritional stress. Spo0A may act in concert with spo0H (a sigma factor) to control the expression of some genes that are critical to the sporulation process.</text>
</comment>
<feature type="domain" description="Response regulatory" evidence="8">
    <location>
        <begin position="5"/>
        <end position="119"/>
    </location>
</feature>
<feature type="DNA-binding region" description="OmpR/PhoB-type" evidence="7">
    <location>
        <begin position="132"/>
        <end position="231"/>
    </location>
</feature>
<dbReference type="InterPro" id="IPR036388">
    <property type="entry name" value="WH-like_DNA-bd_sf"/>
</dbReference>
<dbReference type="GO" id="GO:0005829">
    <property type="term" value="C:cytosol"/>
    <property type="evidence" value="ECO:0007669"/>
    <property type="project" value="TreeGrafter"/>
</dbReference>
<dbReference type="SUPFAM" id="SSF52172">
    <property type="entry name" value="CheY-like"/>
    <property type="match status" value="1"/>
</dbReference>